<evidence type="ECO:0000313" key="6">
    <source>
        <dbReference type="EMBL" id="NML24394.1"/>
    </source>
</evidence>
<proteinExistence type="predicted"/>
<keyword evidence="4" id="KW-0472">Membrane</keyword>
<dbReference type="PROSITE" id="PS50109">
    <property type="entry name" value="HIS_KIN"/>
    <property type="match status" value="1"/>
</dbReference>
<keyword evidence="7" id="KW-1185">Reference proteome</keyword>
<evidence type="ECO:0000256" key="1">
    <source>
        <dbReference type="ARBA" id="ARBA00000085"/>
    </source>
</evidence>
<dbReference type="EMBL" id="JABBGA010000001">
    <property type="protein sequence ID" value="NML24394.1"/>
    <property type="molecule type" value="Genomic_DNA"/>
</dbReference>
<evidence type="ECO:0000313" key="7">
    <source>
        <dbReference type="Proteomes" id="UP000580043"/>
    </source>
</evidence>
<evidence type="ECO:0000256" key="2">
    <source>
        <dbReference type="ARBA" id="ARBA00012438"/>
    </source>
</evidence>
<dbReference type="EC" id="2.7.13.3" evidence="2"/>
<dbReference type="SMART" id="SM00387">
    <property type="entry name" value="HATPase_c"/>
    <property type="match status" value="1"/>
</dbReference>
<name>A0A848FZ89_9RHOO</name>
<feature type="domain" description="Histidine kinase" evidence="5">
    <location>
        <begin position="294"/>
        <end position="525"/>
    </location>
</feature>
<dbReference type="PANTHER" id="PTHR43065">
    <property type="entry name" value="SENSOR HISTIDINE KINASE"/>
    <property type="match status" value="1"/>
</dbReference>
<comment type="caution">
    <text evidence="6">The sequence shown here is derived from an EMBL/GenBank/DDBJ whole genome shotgun (WGS) entry which is preliminary data.</text>
</comment>
<dbReference type="Gene3D" id="3.30.565.10">
    <property type="entry name" value="Histidine kinase-like ATPase, C-terminal domain"/>
    <property type="match status" value="1"/>
</dbReference>
<protein>
    <recommendedName>
        <fullName evidence="2">histidine kinase</fullName>
        <ecNumber evidence="2">2.7.13.3</ecNumber>
    </recommendedName>
</protein>
<dbReference type="InterPro" id="IPR003594">
    <property type="entry name" value="HATPase_dom"/>
</dbReference>
<dbReference type="SUPFAM" id="SSF55874">
    <property type="entry name" value="ATPase domain of HSP90 chaperone/DNA topoisomerase II/histidine kinase"/>
    <property type="match status" value="1"/>
</dbReference>
<evidence type="ECO:0000256" key="3">
    <source>
        <dbReference type="ARBA" id="ARBA00022553"/>
    </source>
</evidence>
<reference evidence="6 7" key="1">
    <citation type="submission" date="2020-04" db="EMBL/GenBank/DDBJ databases">
        <title>Zoogloea sp. G-4-1-14 isolated from soil.</title>
        <authorList>
            <person name="Dahal R.H."/>
        </authorList>
    </citation>
    <scope>NUCLEOTIDE SEQUENCE [LARGE SCALE GENOMIC DNA]</scope>
    <source>
        <strain evidence="6 7">G-4-1-14</strain>
    </source>
</reference>
<dbReference type="RefSeq" id="WP_169144028.1">
    <property type="nucleotide sequence ID" value="NZ_JABBGA010000001.1"/>
</dbReference>
<dbReference type="Pfam" id="PF02518">
    <property type="entry name" value="HATPase_c"/>
    <property type="match status" value="1"/>
</dbReference>
<dbReference type="CDD" id="cd00075">
    <property type="entry name" value="HATPase"/>
    <property type="match status" value="1"/>
</dbReference>
<dbReference type="CDD" id="cd00082">
    <property type="entry name" value="HisKA"/>
    <property type="match status" value="1"/>
</dbReference>
<dbReference type="InterPro" id="IPR005467">
    <property type="entry name" value="His_kinase_dom"/>
</dbReference>
<dbReference type="Proteomes" id="UP000580043">
    <property type="component" value="Unassembled WGS sequence"/>
</dbReference>
<evidence type="ECO:0000259" key="5">
    <source>
        <dbReference type="PROSITE" id="PS50109"/>
    </source>
</evidence>
<organism evidence="6 7">
    <name type="scientific">Zoogloea dura</name>
    <dbReference type="NCBI Taxonomy" id="2728840"/>
    <lineage>
        <taxon>Bacteria</taxon>
        <taxon>Pseudomonadati</taxon>
        <taxon>Pseudomonadota</taxon>
        <taxon>Betaproteobacteria</taxon>
        <taxon>Rhodocyclales</taxon>
        <taxon>Zoogloeaceae</taxon>
        <taxon>Zoogloea</taxon>
    </lineage>
</organism>
<dbReference type="InterPro" id="IPR003661">
    <property type="entry name" value="HisK_dim/P_dom"/>
</dbReference>
<dbReference type="PANTHER" id="PTHR43065:SF42">
    <property type="entry name" value="TWO-COMPONENT SENSOR PPRA"/>
    <property type="match status" value="1"/>
</dbReference>
<gene>
    <name evidence="6" type="ORF">HHL15_01430</name>
</gene>
<dbReference type="Gene3D" id="1.10.287.130">
    <property type="match status" value="1"/>
</dbReference>
<sequence>MKIAVPRSLSFKLIRSALISALALGLLISAIQISSDYFKTRQLPDSEMATLISLLKEPATAIVFSLDPGTAHELLNGALRHPAVSKIRIVLADGSVFAQRERPMVSPEGRSVSDLLFGSRRDYSWDLSTRFPEGAELLGRLEVSVDTYHYGSVFLERMQITLGGTLIYALLLSAITLVLFYLLVARPLVSVIDSIVQVDVDSPEKARLSEPVGHMDDEIGLLVQVTNAHLQTIDSSLRHVREAEDQLKRYSDSLEFTVAERTRALSESVSQLQATQNHLIESEKLAALGGLVAGVAHEVNTPLGIAVTASSVLGDAVADLKAGFEARTLTSEHFAELLQVIEDGNAMLGKNLERAAHLIRDFKRTAVDQVSEACCEFDIRQVMDALIASLHPETSKRGVSPCFECPEGLVMRSLPGVLTQVMANLVINSLHHGFSGVRHPEIHIAVREEGERIVVEYRDNGVGVSKALHERIFEPFFTTRRGQGGSGLGLNIVYNLVTRKLLGRLDFQSAPGAGVSFVLDLPRRLPLEPGSPGASPIPGAPS</sequence>
<keyword evidence="4" id="KW-1133">Transmembrane helix</keyword>
<dbReference type="AlphaFoldDB" id="A0A848FZ89"/>
<keyword evidence="3" id="KW-0597">Phosphoprotein</keyword>
<comment type="catalytic activity">
    <reaction evidence="1">
        <text>ATP + protein L-histidine = ADP + protein N-phospho-L-histidine.</text>
        <dbReference type="EC" id="2.7.13.3"/>
    </reaction>
</comment>
<keyword evidence="4" id="KW-0812">Transmembrane</keyword>
<dbReference type="InterPro" id="IPR004358">
    <property type="entry name" value="Sig_transdc_His_kin-like_C"/>
</dbReference>
<feature type="transmembrane region" description="Helical" evidence="4">
    <location>
        <begin position="166"/>
        <end position="184"/>
    </location>
</feature>
<accession>A0A848FZ89</accession>
<dbReference type="InterPro" id="IPR036890">
    <property type="entry name" value="HATPase_C_sf"/>
</dbReference>
<evidence type="ECO:0000256" key="4">
    <source>
        <dbReference type="SAM" id="Phobius"/>
    </source>
</evidence>
<dbReference type="PRINTS" id="PR00344">
    <property type="entry name" value="BCTRLSENSOR"/>
</dbReference>
<dbReference type="GO" id="GO:0000155">
    <property type="term" value="F:phosphorelay sensor kinase activity"/>
    <property type="evidence" value="ECO:0007669"/>
    <property type="project" value="InterPro"/>
</dbReference>